<comment type="similarity">
    <text evidence="3 10">Belongs to the cytochrome P450 family.</text>
</comment>
<keyword evidence="7 9" id="KW-0408">Iron</keyword>
<feature type="binding site" description="axial binding residue" evidence="9">
    <location>
        <position position="466"/>
    </location>
    <ligand>
        <name>heme</name>
        <dbReference type="ChEBI" id="CHEBI:30413"/>
    </ligand>
    <ligandPart>
        <name>Fe</name>
        <dbReference type="ChEBI" id="CHEBI:18248"/>
    </ligandPart>
</feature>
<dbReference type="GO" id="GO:0020037">
    <property type="term" value="F:heme binding"/>
    <property type="evidence" value="ECO:0007669"/>
    <property type="project" value="InterPro"/>
</dbReference>
<protein>
    <recommendedName>
        <fullName evidence="13">Cytochrome P450</fullName>
    </recommendedName>
</protein>
<dbReference type="InterPro" id="IPR002401">
    <property type="entry name" value="Cyt_P450_E_grp-I"/>
</dbReference>
<evidence type="ECO:0000313" key="12">
    <source>
        <dbReference type="Proteomes" id="UP000054248"/>
    </source>
</evidence>
<keyword evidence="12" id="KW-1185">Reference proteome</keyword>
<dbReference type="PANTHER" id="PTHR46300:SF7">
    <property type="entry name" value="P450, PUTATIVE (EUROFUNG)-RELATED"/>
    <property type="match status" value="1"/>
</dbReference>
<evidence type="ECO:0000256" key="4">
    <source>
        <dbReference type="ARBA" id="ARBA00022617"/>
    </source>
</evidence>
<evidence type="ECO:0000256" key="8">
    <source>
        <dbReference type="ARBA" id="ARBA00023033"/>
    </source>
</evidence>
<sequence length="515" mass="59688">MVSFYASALCLWALAVLYVIAHHIRWKRDMKRRNPDGLPYPPGPKPLPVIGNVFDMPRGKSPLTFTKWRSLYGPLTWVVTTGRPFLIVNDYEMVKELFEKRGNIYINRPRHIMAGELIGIDKGTPLTQYGPVWRQHRRFLNRALLASVVKRDYGPMMARKTIAFLKTLLDRPDDFLLENKRLMAEMITEIAYGAHKDGVDGGHDYIQMQGDMGIITFKTVQGYWVEFFPWMKHIPAWFPFAQWKRDALRWNKEYNQTRDYLFESVKKKFLATNGEGMQPSFVLSMLKELYSQFDYKGDENLANDERVINHAGFSFYRAGAETTESLVRNWFLAMALFPEAQARAYAEVVAFIGQDRFPSVEDRCADKMPYLEATILESLRWNPPAGSGVPHLPVVDDFFQGYFIPKGTTVLQNAWQIGRDTRYYANPTSFQPERFLKPDEKQSRLIFNPDVLNPWDWAFGFGRRICPGRDLAMQGAWVSAVFVLWAFEIKPKFGRTMANGYKTTDEERFDFGLLS</sequence>
<proteinExistence type="inferred from homology"/>
<dbReference type="Pfam" id="PF00067">
    <property type="entry name" value="p450"/>
    <property type="match status" value="1"/>
</dbReference>
<dbReference type="AlphaFoldDB" id="A0A0C3QNJ7"/>
<dbReference type="GO" id="GO:0004497">
    <property type="term" value="F:monooxygenase activity"/>
    <property type="evidence" value="ECO:0007669"/>
    <property type="project" value="UniProtKB-KW"/>
</dbReference>
<reference evidence="11 12" key="1">
    <citation type="submission" date="2014-04" db="EMBL/GenBank/DDBJ databases">
        <authorList>
            <consortium name="DOE Joint Genome Institute"/>
            <person name="Kuo A."/>
            <person name="Girlanda M."/>
            <person name="Perotto S."/>
            <person name="Kohler A."/>
            <person name="Nagy L.G."/>
            <person name="Floudas D."/>
            <person name="Copeland A."/>
            <person name="Barry K.W."/>
            <person name="Cichocki N."/>
            <person name="Veneault-Fourrey C."/>
            <person name="LaButti K."/>
            <person name="Lindquist E.A."/>
            <person name="Lipzen A."/>
            <person name="Lundell T."/>
            <person name="Morin E."/>
            <person name="Murat C."/>
            <person name="Sun H."/>
            <person name="Tunlid A."/>
            <person name="Henrissat B."/>
            <person name="Grigoriev I.V."/>
            <person name="Hibbett D.S."/>
            <person name="Martin F."/>
            <person name="Nordberg H.P."/>
            <person name="Cantor M.N."/>
            <person name="Hua S.X."/>
        </authorList>
    </citation>
    <scope>NUCLEOTIDE SEQUENCE [LARGE SCALE GENOMIC DNA]</scope>
    <source>
        <strain evidence="11 12">MUT 4182</strain>
    </source>
</reference>
<evidence type="ECO:0000256" key="9">
    <source>
        <dbReference type="PIRSR" id="PIRSR602401-1"/>
    </source>
</evidence>
<evidence type="ECO:0000256" key="6">
    <source>
        <dbReference type="ARBA" id="ARBA00023002"/>
    </source>
</evidence>
<dbReference type="EMBL" id="KN822980">
    <property type="protein sequence ID" value="KIO29651.1"/>
    <property type="molecule type" value="Genomic_DNA"/>
</dbReference>
<dbReference type="PRINTS" id="PR00463">
    <property type="entry name" value="EP450I"/>
</dbReference>
<evidence type="ECO:0000256" key="1">
    <source>
        <dbReference type="ARBA" id="ARBA00001971"/>
    </source>
</evidence>
<dbReference type="GO" id="GO:0005506">
    <property type="term" value="F:iron ion binding"/>
    <property type="evidence" value="ECO:0007669"/>
    <property type="project" value="InterPro"/>
</dbReference>
<dbReference type="Gene3D" id="1.10.630.10">
    <property type="entry name" value="Cytochrome P450"/>
    <property type="match status" value="1"/>
</dbReference>
<accession>A0A0C3QNJ7</accession>
<evidence type="ECO:0000256" key="5">
    <source>
        <dbReference type="ARBA" id="ARBA00022723"/>
    </source>
</evidence>
<dbReference type="PROSITE" id="PS00086">
    <property type="entry name" value="CYTOCHROME_P450"/>
    <property type="match status" value="1"/>
</dbReference>
<evidence type="ECO:0000256" key="7">
    <source>
        <dbReference type="ARBA" id="ARBA00023004"/>
    </source>
</evidence>
<dbReference type="InterPro" id="IPR036396">
    <property type="entry name" value="Cyt_P450_sf"/>
</dbReference>
<reference evidence="12" key="2">
    <citation type="submission" date="2015-01" db="EMBL/GenBank/DDBJ databases">
        <title>Evolutionary Origins and Diversification of the Mycorrhizal Mutualists.</title>
        <authorList>
            <consortium name="DOE Joint Genome Institute"/>
            <consortium name="Mycorrhizal Genomics Consortium"/>
            <person name="Kohler A."/>
            <person name="Kuo A."/>
            <person name="Nagy L.G."/>
            <person name="Floudas D."/>
            <person name="Copeland A."/>
            <person name="Barry K.W."/>
            <person name="Cichocki N."/>
            <person name="Veneault-Fourrey C."/>
            <person name="LaButti K."/>
            <person name="Lindquist E.A."/>
            <person name="Lipzen A."/>
            <person name="Lundell T."/>
            <person name="Morin E."/>
            <person name="Murat C."/>
            <person name="Riley R."/>
            <person name="Ohm R."/>
            <person name="Sun H."/>
            <person name="Tunlid A."/>
            <person name="Henrissat B."/>
            <person name="Grigoriev I.V."/>
            <person name="Hibbett D.S."/>
            <person name="Martin F."/>
        </authorList>
    </citation>
    <scope>NUCLEOTIDE SEQUENCE [LARGE SCALE GENOMIC DNA]</scope>
    <source>
        <strain evidence="12">MUT 4182</strain>
    </source>
</reference>
<dbReference type="InterPro" id="IPR050364">
    <property type="entry name" value="Cytochrome_P450_fung"/>
</dbReference>
<evidence type="ECO:0000256" key="3">
    <source>
        <dbReference type="ARBA" id="ARBA00010617"/>
    </source>
</evidence>
<keyword evidence="8 10" id="KW-0503">Monooxygenase</keyword>
<dbReference type="Proteomes" id="UP000054248">
    <property type="component" value="Unassembled WGS sequence"/>
</dbReference>
<evidence type="ECO:0008006" key="13">
    <source>
        <dbReference type="Google" id="ProtNLM"/>
    </source>
</evidence>
<dbReference type="PANTHER" id="PTHR46300">
    <property type="entry name" value="P450, PUTATIVE (EUROFUNG)-RELATED-RELATED"/>
    <property type="match status" value="1"/>
</dbReference>
<dbReference type="STRING" id="1051891.A0A0C3QNJ7"/>
<keyword evidence="5 9" id="KW-0479">Metal-binding</keyword>
<dbReference type="InterPro" id="IPR017972">
    <property type="entry name" value="Cyt_P450_CS"/>
</dbReference>
<keyword evidence="4 9" id="KW-0349">Heme</keyword>
<dbReference type="HOGENOM" id="CLU_001570_2_3_1"/>
<organism evidence="11 12">
    <name type="scientific">Tulasnella calospora MUT 4182</name>
    <dbReference type="NCBI Taxonomy" id="1051891"/>
    <lineage>
        <taxon>Eukaryota</taxon>
        <taxon>Fungi</taxon>
        <taxon>Dikarya</taxon>
        <taxon>Basidiomycota</taxon>
        <taxon>Agaricomycotina</taxon>
        <taxon>Agaricomycetes</taxon>
        <taxon>Cantharellales</taxon>
        <taxon>Tulasnellaceae</taxon>
        <taxon>Tulasnella</taxon>
    </lineage>
</organism>
<name>A0A0C3QNJ7_9AGAM</name>
<evidence type="ECO:0000256" key="2">
    <source>
        <dbReference type="ARBA" id="ARBA00005179"/>
    </source>
</evidence>
<gene>
    <name evidence="11" type="ORF">M407DRAFT_21238</name>
</gene>
<evidence type="ECO:0000313" key="11">
    <source>
        <dbReference type="EMBL" id="KIO29651.1"/>
    </source>
</evidence>
<comment type="cofactor">
    <cofactor evidence="1 9">
        <name>heme</name>
        <dbReference type="ChEBI" id="CHEBI:30413"/>
    </cofactor>
</comment>
<evidence type="ECO:0000256" key="10">
    <source>
        <dbReference type="RuleBase" id="RU000461"/>
    </source>
</evidence>
<keyword evidence="6 10" id="KW-0560">Oxidoreductase</keyword>
<dbReference type="GO" id="GO:0016705">
    <property type="term" value="F:oxidoreductase activity, acting on paired donors, with incorporation or reduction of molecular oxygen"/>
    <property type="evidence" value="ECO:0007669"/>
    <property type="project" value="InterPro"/>
</dbReference>
<dbReference type="OrthoDB" id="2789670at2759"/>
<comment type="pathway">
    <text evidence="2">Secondary metabolite biosynthesis.</text>
</comment>
<dbReference type="SUPFAM" id="SSF48264">
    <property type="entry name" value="Cytochrome P450"/>
    <property type="match status" value="1"/>
</dbReference>
<dbReference type="InterPro" id="IPR001128">
    <property type="entry name" value="Cyt_P450"/>
</dbReference>